<accession>A0ABP0L2R8</accession>
<evidence type="ECO:0000313" key="2">
    <source>
        <dbReference type="EMBL" id="CAK9032823.1"/>
    </source>
</evidence>
<reference evidence="2 3" key="1">
    <citation type="submission" date="2024-02" db="EMBL/GenBank/DDBJ databases">
        <authorList>
            <person name="Chen Y."/>
            <person name="Shah S."/>
            <person name="Dougan E. K."/>
            <person name="Thang M."/>
            <person name="Chan C."/>
        </authorList>
    </citation>
    <scope>NUCLEOTIDE SEQUENCE [LARGE SCALE GENOMIC DNA]</scope>
</reference>
<feature type="compositionally biased region" description="Gly residues" evidence="1">
    <location>
        <begin position="19"/>
        <end position="32"/>
    </location>
</feature>
<sequence length="80" mass="7764">RRGAVSRRPGGPDHRGRLGGRTSGGAAAGGSGEEAAAAAGDLPRSAALLSGAGPGGPLRLHCPFALLLLSSGRAIPDERA</sequence>
<feature type="non-terminal residue" evidence="2">
    <location>
        <position position="80"/>
    </location>
</feature>
<keyword evidence="3" id="KW-1185">Reference proteome</keyword>
<feature type="non-terminal residue" evidence="2">
    <location>
        <position position="1"/>
    </location>
</feature>
<proteinExistence type="predicted"/>
<dbReference type="GO" id="GO:0016301">
    <property type="term" value="F:kinase activity"/>
    <property type="evidence" value="ECO:0007669"/>
    <property type="project" value="UniProtKB-KW"/>
</dbReference>
<keyword evidence="2" id="KW-0808">Transferase</keyword>
<gene>
    <name evidence="2" type="ORF">SCF082_LOCUS20220</name>
</gene>
<name>A0ABP0L2R8_9DINO</name>
<dbReference type="EMBL" id="CAXAMM010014038">
    <property type="protein sequence ID" value="CAK9032823.1"/>
    <property type="molecule type" value="Genomic_DNA"/>
</dbReference>
<organism evidence="2 3">
    <name type="scientific">Durusdinium trenchii</name>
    <dbReference type="NCBI Taxonomy" id="1381693"/>
    <lineage>
        <taxon>Eukaryota</taxon>
        <taxon>Sar</taxon>
        <taxon>Alveolata</taxon>
        <taxon>Dinophyceae</taxon>
        <taxon>Suessiales</taxon>
        <taxon>Symbiodiniaceae</taxon>
        <taxon>Durusdinium</taxon>
    </lineage>
</organism>
<comment type="caution">
    <text evidence="2">The sequence shown here is derived from an EMBL/GenBank/DDBJ whole genome shotgun (WGS) entry which is preliminary data.</text>
</comment>
<keyword evidence="2" id="KW-0418">Kinase</keyword>
<evidence type="ECO:0000256" key="1">
    <source>
        <dbReference type="SAM" id="MobiDB-lite"/>
    </source>
</evidence>
<evidence type="ECO:0000313" key="3">
    <source>
        <dbReference type="Proteomes" id="UP001642464"/>
    </source>
</evidence>
<dbReference type="Proteomes" id="UP001642464">
    <property type="component" value="Unassembled WGS sequence"/>
</dbReference>
<feature type="region of interest" description="Disordered" evidence="1">
    <location>
        <begin position="1"/>
        <end position="38"/>
    </location>
</feature>
<protein>
    <submittedName>
        <fullName evidence="2">Calcium-dependent protein kinase 8</fullName>
    </submittedName>
</protein>